<evidence type="ECO:0000256" key="1">
    <source>
        <dbReference type="SAM" id="MobiDB-lite"/>
    </source>
</evidence>
<gene>
    <name evidence="3" type="ORF">BT96DRAFT_938195</name>
</gene>
<feature type="region of interest" description="Disordered" evidence="1">
    <location>
        <begin position="76"/>
        <end position="99"/>
    </location>
</feature>
<evidence type="ECO:0000313" key="4">
    <source>
        <dbReference type="Proteomes" id="UP000799118"/>
    </source>
</evidence>
<dbReference type="OrthoDB" id="3360976at2759"/>
<dbReference type="InterPro" id="IPR046528">
    <property type="entry name" value="DUF6593"/>
</dbReference>
<dbReference type="Proteomes" id="UP000799118">
    <property type="component" value="Unassembled WGS sequence"/>
</dbReference>
<protein>
    <recommendedName>
        <fullName evidence="2">DUF6593 domain-containing protein</fullName>
    </recommendedName>
</protein>
<sequence length="236" mass="26613">MSLNFYQRHRNLEPILKNDFYDDQGQTVYKVHTPAGLNRTTTISKALNDNSLTDTVGHDASATSLDEGLQVAVNEESVDDSTGLNTNSESSIPTSPTPGILPGAHTNFVYIAQIDWRVIKSTKIRFGDGRYSGREVLAKEFFKKQQLGRGYVFTGEDGKEYKWHLDAIVSTKVKPYIPLTSNDTSKTPIATFHRGNLLSKKDPSRLEIFPEGQHMMDEIFVTFIYIEQKRKEAGEY</sequence>
<name>A0A6A4HRL3_9AGAR</name>
<accession>A0A6A4HRL3</accession>
<reference evidence="3" key="1">
    <citation type="journal article" date="2019" name="Environ. Microbiol.">
        <title>Fungal ecological strategies reflected in gene transcription - a case study of two litter decomposers.</title>
        <authorList>
            <person name="Barbi F."/>
            <person name="Kohler A."/>
            <person name="Barry K."/>
            <person name="Baskaran P."/>
            <person name="Daum C."/>
            <person name="Fauchery L."/>
            <person name="Ihrmark K."/>
            <person name="Kuo A."/>
            <person name="LaButti K."/>
            <person name="Lipzen A."/>
            <person name="Morin E."/>
            <person name="Grigoriev I.V."/>
            <person name="Henrissat B."/>
            <person name="Lindahl B."/>
            <person name="Martin F."/>
        </authorList>
    </citation>
    <scope>NUCLEOTIDE SEQUENCE</scope>
    <source>
        <strain evidence="3">JB14</strain>
    </source>
</reference>
<dbReference type="AlphaFoldDB" id="A0A6A4HRL3"/>
<dbReference type="EMBL" id="ML769450">
    <property type="protein sequence ID" value="KAE9401079.1"/>
    <property type="molecule type" value="Genomic_DNA"/>
</dbReference>
<proteinExistence type="predicted"/>
<keyword evidence="4" id="KW-1185">Reference proteome</keyword>
<evidence type="ECO:0000259" key="2">
    <source>
        <dbReference type="Pfam" id="PF20236"/>
    </source>
</evidence>
<feature type="domain" description="DUF6593" evidence="2">
    <location>
        <begin position="107"/>
        <end position="232"/>
    </location>
</feature>
<evidence type="ECO:0000313" key="3">
    <source>
        <dbReference type="EMBL" id="KAE9401079.1"/>
    </source>
</evidence>
<feature type="compositionally biased region" description="Polar residues" evidence="1">
    <location>
        <begin position="80"/>
        <end position="94"/>
    </location>
</feature>
<organism evidence="3 4">
    <name type="scientific">Gymnopus androsaceus JB14</name>
    <dbReference type="NCBI Taxonomy" id="1447944"/>
    <lineage>
        <taxon>Eukaryota</taxon>
        <taxon>Fungi</taxon>
        <taxon>Dikarya</taxon>
        <taxon>Basidiomycota</taxon>
        <taxon>Agaricomycotina</taxon>
        <taxon>Agaricomycetes</taxon>
        <taxon>Agaricomycetidae</taxon>
        <taxon>Agaricales</taxon>
        <taxon>Marasmiineae</taxon>
        <taxon>Omphalotaceae</taxon>
        <taxon>Gymnopus</taxon>
    </lineage>
</organism>
<dbReference type="Pfam" id="PF20236">
    <property type="entry name" value="DUF6593"/>
    <property type="match status" value="1"/>
</dbReference>